<dbReference type="InterPro" id="IPR012336">
    <property type="entry name" value="Thioredoxin-like_fold"/>
</dbReference>
<evidence type="ECO:0000256" key="2">
    <source>
        <dbReference type="ARBA" id="ARBA00005791"/>
    </source>
</evidence>
<evidence type="ECO:0000259" key="7">
    <source>
        <dbReference type="PROSITE" id="PS51352"/>
    </source>
</evidence>
<sequence>MKKNSKLSLLSIVLLIALAGMAGLYAYQFLSRGQGAAATQAGMSTPVSDEFGSRVRAYLLQNPEVIREVITALQLKEAQEAAAQKTALLDAMRPDLEQDGYSYVAGNPNGDVTVVEFFDYRCGYCKKSFPDVMKLVKDDGNIRLVLKEFPVLGDPSMLAAQAAMAALKQEGKYMDFHVALMETRAQLSEDRVFAIAEETGLNIEQLKADMKDDDIQENLSKTYQQARALGISGTPTFIIGSELAPGAIPIAQMKALVDTAREKNKTAAAKN</sequence>
<evidence type="ECO:0000313" key="8">
    <source>
        <dbReference type="EMBL" id="GLQ07057.1"/>
    </source>
</evidence>
<name>A0ABQ5U4N2_9PROT</name>
<dbReference type="CDD" id="cd03023">
    <property type="entry name" value="DsbA_Com1_like"/>
    <property type="match status" value="1"/>
</dbReference>
<evidence type="ECO:0000313" key="9">
    <source>
        <dbReference type="Proteomes" id="UP001161409"/>
    </source>
</evidence>
<evidence type="ECO:0000256" key="4">
    <source>
        <dbReference type="ARBA" id="ARBA00023002"/>
    </source>
</evidence>
<dbReference type="EMBL" id="BSNF01000008">
    <property type="protein sequence ID" value="GLQ07057.1"/>
    <property type="molecule type" value="Genomic_DNA"/>
</dbReference>
<keyword evidence="6" id="KW-0676">Redox-active center</keyword>
<dbReference type="SUPFAM" id="SSF52833">
    <property type="entry name" value="Thioredoxin-like"/>
    <property type="match status" value="1"/>
</dbReference>
<keyword evidence="3" id="KW-0732">Signal</keyword>
<keyword evidence="5" id="KW-1015">Disulfide bond</keyword>
<dbReference type="InterPro" id="IPR013766">
    <property type="entry name" value="Thioredoxin_domain"/>
</dbReference>
<proteinExistence type="inferred from homology"/>
<dbReference type="RefSeq" id="WP_169561139.1">
    <property type="nucleotide sequence ID" value="NZ_BSNF01000008.1"/>
</dbReference>
<dbReference type="PANTHER" id="PTHR13887:SF14">
    <property type="entry name" value="DISULFIDE BOND FORMATION PROTEIN D"/>
    <property type="match status" value="1"/>
</dbReference>
<dbReference type="PROSITE" id="PS51352">
    <property type="entry name" value="THIOREDOXIN_2"/>
    <property type="match status" value="1"/>
</dbReference>
<reference evidence="8" key="1">
    <citation type="journal article" date="2014" name="Int. J. Syst. Evol. Microbiol.">
        <title>Complete genome of a new Firmicutes species belonging to the dominant human colonic microbiota ('Ruminococcus bicirculans') reveals two chromosomes and a selective capacity to utilize plant glucans.</title>
        <authorList>
            <consortium name="NISC Comparative Sequencing Program"/>
            <person name="Wegmann U."/>
            <person name="Louis P."/>
            <person name="Goesmann A."/>
            <person name="Henrissat B."/>
            <person name="Duncan S.H."/>
            <person name="Flint H.J."/>
        </authorList>
    </citation>
    <scope>NUCLEOTIDE SEQUENCE</scope>
    <source>
        <strain evidence="8">NBRC 103408</strain>
    </source>
</reference>
<reference evidence="8" key="2">
    <citation type="submission" date="2023-01" db="EMBL/GenBank/DDBJ databases">
        <title>Draft genome sequence of Sneathiella chinensis strain NBRC 103408.</title>
        <authorList>
            <person name="Sun Q."/>
            <person name="Mori K."/>
        </authorList>
    </citation>
    <scope>NUCLEOTIDE SEQUENCE</scope>
    <source>
        <strain evidence="8">NBRC 103408</strain>
    </source>
</reference>
<organism evidence="8 9">
    <name type="scientific">Sneathiella chinensis</name>
    <dbReference type="NCBI Taxonomy" id="349750"/>
    <lineage>
        <taxon>Bacteria</taxon>
        <taxon>Pseudomonadati</taxon>
        <taxon>Pseudomonadota</taxon>
        <taxon>Alphaproteobacteria</taxon>
        <taxon>Sneathiellales</taxon>
        <taxon>Sneathiellaceae</taxon>
        <taxon>Sneathiella</taxon>
    </lineage>
</organism>
<feature type="domain" description="Thioredoxin" evidence="7">
    <location>
        <begin position="81"/>
        <end position="262"/>
    </location>
</feature>
<dbReference type="Proteomes" id="UP001161409">
    <property type="component" value="Unassembled WGS sequence"/>
</dbReference>
<protein>
    <submittedName>
        <fullName evidence="8">DSBA oxidoreductase</fullName>
    </submittedName>
</protein>
<keyword evidence="9" id="KW-1185">Reference proteome</keyword>
<evidence type="ECO:0000256" key="1">
    <source>
        <dbReference type="ARBA" id="ARBA00003565"/>
    </source>
</evidence>
<accession>A0ABQ5U4N2</accession>
<gene>
    <name evidence="8" type="ORF">GCM10007924_22780</name>
</gene>
<dbReference type="Pfam" id="PF13462">
    <property type="entry name" value="Thioredoxin_4"/>
    <property type="match status" value="1"/>
</dbReference>
<dbReference type="InterPro" id="IPR041205">
    <property type="entry name" value="ScsC_N"/>
</dbReference>
<keyword evidence="4" id="KW-0560">Oxidoreductase</keyword>
<dbReference type="InterPro" id="IPR036249">
    <property type="entry name" value="Thioredoxin-like_sf"/>
</dbReference>
<dbReference type="PANTHER" id="PTHR13887">
    <property type="entry name" value="GLUTATHIONE S-TRANSFERASE KAPPA"/>
    <property type="match status" value="1"/>
</dbReference>
<comment type="similarity">
    <text evidence="2">Belongs to the thioredoxin family. DsbA subfamily.</text>
</comment>
<comment type="caution">
    <text evidence="8">The sequence shown here is derived from an EMBL/GenBank/DDBJ whole genome shotgun (WGS) entry which is preliminary data.</text>
</comment>
<evidence type="ECO:0000256" key="3">
    <source>
        <dbReference type="ARBA" id="ARBA00022729"/>
    </source>
</evidence>
<evidence type="ECO:0000256" key="6">
    <source>
        <dbReference type="ARBA" id="ARBA00023284"/>
    </source>
</evidence>
<evidence type="ECO:0000256" key="5">
    <source>
        <dbReference type="ARBA" id="ARBA00023157"/>
    </source>
</evidence>
<comment type="function">
    <text evidence="1">May be required for disulfide bond formation in some proteins.</text>
</comment>
<dbReference type="Pfam" id="PF18312">
    <property type="entry name" value="ScsC_N"/>
    <property type="match status" value="1"/>
</dbReference>
<dbReference type="Gene3D" id="3.40.30.10">
    <property type="entry name" value="Glutaredoxin"/>
    <property type="match status" value="1"/>
</dbReference>